<dbReference type="GO" id="GO:0051087">
    <property type="term" value="F:protein-folding chaperone binding"/>
    <property type="evidence" value="ECO:0007669"/>
    <property type="project" value="InterPro"/>
</dbReference>
<dbReference type="InterPro" id="IPR003103">
    <property type="entry name" value="BAG_domain"/>
</dbReference>
<feature type="compositionally biased region" description="Basic and acidic residues" evidence="2">
    <location>
        <begin position="96"/>
        <end position="106"/>
    </location>
</feature>
<sequence>MFSPHIYPSSRQRRLSQSPSFFDFLNQSPYNPSYNLQPEAEPYGNSPGPWGLWNQPTSSYPANRFNLPAQHSDSFDDPRAQRAQRLRQHRELELDREAQRQREQARLFHPVRNQDALRSERANRLSEARRRQKSGRTVAEEVDDDPKVEVDLPDGRTCVVPLSWAKKMQARYPNVLTDSHIRPIIPRSTLPPHPIAEPEVSLAGEPDQISDHDSDFYALDPSQAPATHILTPGSPEAESKKSKKPVQRSYTPAEVDAAARLIQQQFRLHRRLEGIRCLEKRFRDMKSTFNYPSPFELTFQVPPEGASLDKSPSTTKLAFNNSINRPVQVFEESLLQLQIDLDGIISGGNEQIKARRKQLIKEVEAELEKLDRFKSEAWLAQCALKSAKLKSSSAVIETPTVEMADSNDDSVAMEVEESHEDSNLMTNSLSGF</sequence>
<evidence type="ECO:0000313" key="5">
    <source>
        <dbReference type="Proteomes" id="UP001153365"/>
    </source>
</evidence>
<proteinExistence type="predicted"/>
<feature type="compositionally biased region" description="Basic and acidic residues" evidence="2">
    <location>
        <begin position="115"/>
        <end position="129"/>
    </location>
</feature>
<dbReference type="Pfam" id="PF02179">
    <property type="entry name" value="BAG"/>
    <property type="match status" value="1"/>
</dbReference>
<dbReference type="AlphaFoldDB" id="A0AAV0ANA7"/>
<dbReference type="PROSITE" id="PS51035">
    <property type="entry name" value="BAG"/>
    <property type="match status" value="1"/>
</dbReference>
<feature type="compositionally biased region" description="Polar residues" evidence="2">
    <location>
        <begin position="25"/>
        <end position="36"/>
    </location>
</feature>
<reference evidence="4" key="1">
    <citation type="submission" date="2022-06" db="EMBL/GenBank/DDBJ databases">
        <authorList>
            <consortium name="SYNGENTA / RWTH Aachen University"/>
        </authorList>
    </citation>
    <scope>NUCLEOTIDE SEQUENCE</scope>
</reference>
<dbReference type="InterPro" id="IPR036533">
    <property type="entry name" value="BAG_dom_sf"/>
</dbReference>
<dbReference type="Gene3D" id="1.20.58.120">
    <property type="entry name" value="BAG domain"/>
    <property type="match status" value="1"/>
</dbReference>
<evidence type="ECO:0000313" key="4">
    <source>
        <dbReference type="EMBL" id="CAH7670452.1"/>
    </source>
</evidence>
<comment type="caution">
    <text evidence="4">The sequence shown here is derived from an EMBL/GenBank/DDBJ whole genome shotgun (WGS) entry which is preliminary data.</text>
</comment>
<protein>
    <recommendedName>
        <fullName evidence="3">BAG domain-containing protein</fullName>
    </recommendedName>
</protein>
<feature type="coiled-coil region" evidence="1">
    <location>
        <begin position="349"/>
        <end position="376"/>
    </location>
</feature>
<evidence type="ECO:0000259" key="3">
    <source>
        <dbReference type="PROSITE" id="PS51035"/>
    </source>
</evidence>
<feature type="region of interest" description="Disordered" evidence="2">
    <location>
        <begin position="225"/>
        <end position="250"/>
    </location>
</feature>
<evidence type="ECO:0000256" key="1">
    <source>
        <dbReference type="SAM" id="Coils"/>
    </source>
</evidence>
<dbReference type="Proteomes" id="UP001153365">
    <property type="component" value="Unassembled WGS sequence"/>
</dbReference>
<feature type="region of interest" description="Disordered" evidence="2">
    <location>
        <begin position="1"/>
        <end position="80"/>
    </location>
</feature>
<name>A0AAV0ANA7_PHAPC</name>
<dbReference type="EMBL" id="CALTRL010000992">
    <property type="protein sequence ID" value="CAH7670452.1"/>
    <property type="molecule type" value="Genomic_DNA"/>
</dbReference>
<accession>A0AAV0ANA7</accession>
<keyword evidence="5" id="KW-1185">Reference proteome</keyword>
<dbReference type="SUPFAM" id="SSF63491">
    <property type="entry name" value="BAG domain"/>
    <property type="match status" value="1"/>
</dbReference>
<feature type="domain" description="BAG" evidence="3">
    <location>
        <begin position="329"/>
        <end position="374"/>
    </location>
</feature>
<organism evidence="4 5">
    <name type="scientific">Phakopsora pachyrhizi</name>
    <name type="common">Asian soybean rust disease fungus</name>
    <dbReference type="NCBI Taxonomy" id="170000"/>
    <lineage>
        <taxon>Eukaryota</taxon>
        <taxon>Fungi</taxon>
        <taxon>Dikarya</taxon>
        <taxon>Basidiomycota</taxon>
        <taxon>Pucciniomycotina</taxon>
        <taxon>Pucciniomycetes</taxon>
        <taxon>Pucciniales</taxon>
        <taxon>Phakopsoraceae</taxon>
        <taxon>Phakopsora</taxon>
    </lineage>
</organism>
<keyword evidence="1" id="KW-0175">Coiled coil</keyword>
<evidence type="ECO:0000256" key="2">
    <source>
        <dbReference type="SAM" id="MobiDB-lite"/>
    </source>
</evidence>
<feature type="region of interest" description="Disordered" evidence="2">
    <location>
        <begin position="96"/>
        <end position="148"/>
    </location>
</feature>
<gene>
    <name evidence="4" type="ORF">PPACK8108_LOCUS5163</name>
</gene>